<dbReference type="EMBL" id="KV448157">
    <property type="protein sequence ID" value="OAX42457.1"/>
    <property type="molecule type" value="Genomic_DNA"/>
</dbReference>
<accession>A0A1B7NC58</accession>
<evidence type="ECO:0008006" key="4">
    <source>
        <dbReference type="Google" id="ProtNLM"/>
    </source>
</evidence>
<gene>
    <name evidence="2" type="ORF">K503DRAFT_766814</name>
</gene>
<reference evidence="2 3" key="1">
    <citation type="submission" date="2016-06" db="EMBL/GenBank/DDBJ databases">
        <title>Comparative genomics of the ectomycorrhizal sister species Rhizopogon vinicolor and Rhizopogon vesiculosus (Basidiomycota: Boletales) reveals a divergence of the mating type B locus.</title>
        <authorList>
            <consortium name="DOE Joint Genome Institute"/>
            <person name="Mujic A.B."/>
            <person name="Kuo A."/>
            <person name="Tritt A."/>
            <person name="Lipzen A."/>
            <person name="Chen C."/>
            <person name="Johnson J."/>
            <person name="Sharma A."/>
            <person name="Barry K."/>
            <person name="Grigoriev I.V."/>
            <person name="Spatafora J.W."/>
        </authorList>
    </citation>
    <scope>NUCLEOTIDE SEQUENCE [LARGE SCALE GENOMIC DNA]</scope>
    <source>
        <strain evidence="2 3">AM-OR11-026</strain>
    </source>
</reference>
<sequence length="667" mass="75250">MATWILSHSPWLHANRVRLRLDFLAPRVWSQAHNRLNASLAISSKSPSSVEIEHMPLPRQAPDTSVFEDITSEYTLAASPSSSIYTPQTSSSTLVSLIRAEDYVTANLLRKEMMDLNMPIQPHVIYERAARAVLRTKGLKNRGEIFSAWLSLVPTATEQWSTFKDIHQQLFRGSNYLNISLIIRFGLALASKGYIAGGAQLEVLSTLARYASPATTEKYLCQLEDVTHHSKTGVEVTPELWVNVYSLVIRTQVLAGRIDCALQLVRVAGTRRRQVSDFTFRLLLEHSPDGTFTTTVHELRAQLSSDPHSVPDVWHKRASSRTDTITLASRLRYLRRAIISTNPPTSYALSDFMKAYHATGRTRALFNLRSKAFQHSYKATSLWVMAEMLYHRSRNEPQLVLVIFAYHFHMIGVPRRTILKVMRLMSKRRASLSQRMSLPKHMLNTQYDISEKLWPTPHHTALVWEALVWATPERDHGRLYKYLLAITESSASQKPIALPDSKFVPSLLQLPKRAVDAAHFSPFVKVHAKRGRPEQAAAVLSDMVGLGLSPGVVQWSMVARGFAEHGDPAVALLILQQLEEDASLRGGRGDDTGVAAEPELAGQAKTSNFPDIGFYTNVLRGFVLARRLEHAQDMEKRIRDRFDYVDGELRGTDDALHLLRKLERQMV</sequence>
<dbReference type="InterPro" id="IPR011990">
    <property type="entry name" value="TPR-like_helical_dom_sf"/>
</dbReference>
<dbReference type="Gene3D" id="1.25.40.10">
    <property type="entry name" value="Tetratricopeptide repeat domain"/>
    <property type="match status" value="1"/>
</dbReference>
<dbReference type="InParanoid" id="A0A1B7NC58"/>
<dbReference type="PROSITE" id="PS51375">
    <property type="entry name" value="PPR"/>
    <property type="match status" value="1"/>
</dbReference>
<dbReference type="STRING" id="1314800.A0A1B7NC58"/>
<evidence type="ECO:0000256" key="1">
    <source>
        <dbReference type="PROSITE-ProRule" id="PRU00708"/>
    </source>
</evidence>
<dbReference type="OrthoDB" id="185373at2759"/>
<protein>
    <recommendedName>
        <fullName evidence="4">Pentacotripeptide-repeat region of PRORP domain-containing protein</fullName>
    </recommendedName>
</protein>
<feature type="repeat" description="PPR" evidence="1">
    <location>
        <begin position="516"/>
        <end position="550"/>
    </location>
</feature>
<organism evidence="2 3">
    <name type="scientific">Rhizopogon vinicolor AM-OR11-026</name>
    <dbReference type="NCBI Taxonomy" id="1314800"/>
    <lineage>
        <taxon>Eukaryota</taxon>
        <taxon>Fungi</taxon>
        <taxon>Dikarya</taxon>
        <taxon>Basidiomycota</taxon>
        <taxon>Agaricomycotina</taxon>
        <taxon>Agaricomycetes</taxon>
        <taxon>Agaricomycetidae</taxon>
        <taxon>Boletales</taxon>
        <taxon>Suillineae</taxon>
        <taxon>Rhizopogonaceae</taxon>
        <taxon>Rhizopogon</taxon>
    </lineage>
</organism>
<evidence type="ECO:0000313" key="2">
    <source>
        <dbReference type="EMBL" id="OAX42457.1"/>
    </source>
</evidence>
<dbReference type="InterPro" id="IPR002885">
    <property type="entry name" value="PPR_rpt"/>
</dbReference>
<keyword evidence="3" id="KW-1185">Reference proteome</keyword>
<name>A0A1B7NC58_9AGAM</name>
<evidence type="ECO:0000313" key="3">
    <source>
        <dbReference type="Proteomes" id="UP000092154"/>
    </source>
</evidence>
<dbReference type="AlphaFoldDB" id="A0A1B7NC58"/>
<proteinExistence type="predicted"/>
<dbReference type="Proteomes" id="UP000092154">
    <property type="component" value="Unassembled WGS sequence"/>
</dbReference>